<evidence type="ECO:0000313" key="3">
    <source>
        <dbReference type="Proteomes" id="UP000094056"/>
    </source>
</evidence>
<feature type="domain" description="IstB-like ATP-binding" evidence="1">
    <location>
        <begin position="13"/>
        <end position="153"/>
    </location>
</feature>
<dbReference type="AlphaFoldDB" id="A0A1E3X4F4"/>
<dbReference type="SUPFAM" id="SSF52540">
    <property type="entry name" value="P-loop containing nucleoside triphosphate hydrolases"/>
    <property type="match status" value="1"/>
</dbReference>
<evidence type="ECO:0000313" key="2">
    <source>
        <dbReference type="EMBL" id="ODS30488.1"/>
    </source>
</evidence>
<name>A0A1E3X4F4_9BACT</name>
<dbReference type="PANTHER" id="PTHR30050:SF4">
    <property type="entry name" value="ATP-BINDING PROTEIN RV3427C IN INSERTION SEQUENCE-RELATED"/>
    <property type="match status" value="1"/>
</dbReference>
<dbReference type="CDD" id="cd00009">
    <property type="entry name" value="AAA"/>
    <property type="match status" value="1"/>
</dbReference>
<dbReference type="Gene3D" id="3.40.50.300">
    <property type="entry name" value="P-loop containing nucleotide triphosphate hydrolases"/>
    <property type="match status" value="1"/>
</dbReference>
<comment type="caution">
    <text evidence="2">The sequence shown here is derived from an EMBL/GenBank/DDBJ whole genome shotgun (WGS) entry which is preliminary data.</text>
</comment>
<dbReference type="Pfam" id="PF01695">
    <property type="entry name" value="IstB_IS21"/>
    <property type="match status" value="1"/>
</dbReference>
<dbReference type="PANTHER" id="PTHR30050">
    <property type="entry name" value="CHROMOSOMAL REPLICATION INITIATOR PROTEIN DNAA"/>
    <property type="match status" value="1"/>
</dbReference>
<dbReference type="Proteomes" id="UP000094056">
    <property type="component" value="Unassembled WGS sequence"/>
</dbReference>
<proteinExistence type="predicted"/>
<dbReference type="PATRIC" id="fig|1872076.5.peg.5281"/>
<protein>
    <submittedName>
        <fullName evidence="2">Transposase istB</fullName>
    </submittedName>
</protein>
<dbReference type="GO" id="GO:0006260">
    <property type="term" value="P:DNA replication"/>
    <property type="evidence" value="ECO:0007669"/>
    <property type="project" value="TreeGrafter"/>
</dbReference>
<reference evidence="2 3" key="1">
    <citation type="submission" date="2016-07" db="EMBL/GenBank/DDBJ databases">
        <title>Draft genome of Scalindua rubra, obtained from a brine-seawater interface in the Red Sea, sheds light on salt adaptation in anammox bacteria.</title>
        <authorList>
            <person name="Speth D.R."/>
            <person name="Lagkouvardos I."/>
            <person name="Wang Y."/>
            <person name="Qian P.-Y."/>
            <person name="Dutilh B.E."/>
            <person name="Jetten M.S."/>
        </authorList>
    </citation>
    <scope>NUCLEOTIDE SEQUENCE [LARGE SCALE GENOMIC DNA]</scope>
    <source>
        <strain evidence="2">BSI-1</strain>
    </source>
</reference>
<accession>A0A1E3X4F4</accession>
<organism evidence="2 3">
    <name type="scientific">Candidatus Scalindua rubra</name>
    <dbReference type="NCBI Taxonomy" id="1872076"/>
    <lineage>
        <taxon>Bacteria</taxon>
        <taxon>Pseudomonadati</taxon>
        <taxon>Planctomycetota</taxon>
        <taxon>Candidatus Brocadiia</taxon>
        <taxon>Candidatus Brocadiales</taxon>
        <taxon>Candidatus Scalinduaceae</taxon>
        <taxon>Candidatus Scalindua</taxon>
    </lineage>
</organism>
<dbReference type="InterPro" id="IPR002611">
    <property type="entry name" value="IstB_ATP-bd"/>
</dbReference>
<dbReference type="InterPro" id="IPR027417">
    <property type="entry name" value="P-loop_NTPase"/>
</dbReference>
<dbReference type="GO" id="GO:0005524">
    <property type="term" value="F:ATP binding"/>
    <property type="evidence" value="ECO:0007669"/>
    <property type="project" value="InterPro"/>
</dbReference>
<gene>
    <name evidence="2" type="primary">istB_1</name>
    <name evidence="2" type="ORF">SCARUB_04406</name>
</gene>
<evidence type="ECO:0000259" key="1">
    <source>
        <dbReference type="Pfam" id="PF01695"/>
    </source>
</evidence>
<dbReference type="EMBL" id="MAYW01000217">
    <property type="protein sequence ID" value="ODS30488.1"/>
    <property type="molecule type" value="Genomic_DNA"/>
</dbReference>
<sequence length="161" mass="18504">MGKLAYERLKGNLEKLKLDRISEVLDSHNRLAQERELSYTDYLDGIIQEEACFRADRSTRTRIKFARFPFIKTIEQFDFSFQPSLEKRKVEEMFTLRFIDNRENVLFLGPPGVGKTHLAIALGVNACYQGYRVLFGTVADIVSKLRASLSDNSVEQGFLCI</sequence>